<feature type="domain" description="NAD-dependent epimerase/dehydratase" evidence="2">
    <location>
        <begin position="3"/>
        <end position="237"/>
    </location>
</feature>
<sequence>MRVLVTGGAGFIGSHVVDKCLEAGYYVAVVDDLSTGKLENLPKEVPFYRVDVVDADGVNKVFAQVRPTSVIHMAAQISVSRSVRDPVRDARVNVLGLLNVLEASVRHHVGSFVFASSGGVLYGDVHEPASEDRPLVPVSPYGISKLTGENYLRFYANEYGMRCLALRYGNVYGPRQDPFGEAGVVAIFMQRLLSGREPIINGDGKYVRDYVFVEDVARANLLALNSKCEGFRAYNIGAGRGTDVNELERAIRSALQKVLGADGKQVDLPLPKHGPPRPGDLRSSILDCSRARMELGWVAVVSLEEGLRRTAAWFVSHRKLLASTGAL</sequence>
<dbReference type="Gene3D" id="3.40.50.720">
    <property type="entry name" value="NAD(P)-binding Rossmann-like Domain"/>
    <property type="match status" value="1"/>
</dbReference>
<proteinExistence type="inferred from homology"/>
<gene>
    <name evidence="3" type="ORF">IMF26_04595</name>
</gene>
<dbReference type="InterPro" id="IPR036291">
    <property type="entry name" value="NAD(P)-bd_dom_sf"/>
</dbReference>
<dbReference type="AlphaFoldDB" id="A0AAT9LGG9"/>
<reference evidence="3" key="1">
    <citation type="submission" date="2020-10" db="EMBL/GenBank/DDBJ databases">
        <authorList>
            <person name="Kadnikov V."/>
            <person name="Beletsky A.V."/>
            <person name="Mardanov A.V."/>
            <person name="Karnachuk O.V."/>
            <person name="Ravin N.V."/>
        </authorList>
    </citation>
    <scope>NUCLEOTIDE SEQUENCE</scope>
    <source>
        <strain evidence="3">Bu02</strain>
    </source>
</reference>
<evidence type="ECO:0000313" key="3">
    <source>
        <dbReference type="EMBL" id="QUL99337.1"/>
    </source>
</evidence>
<evidence type="ECO:0000256" key="1">
    <source>
        <dbReference type="ARBA" id="ARBA00007637"/>
    </source>
</evidence>
<comment type="similarity">
    <text evidence="1">Belongs to the NAD(P)-dependent epimerase/dehydratase family.</text>
</comment>
<dbReference type="Gene3D" id="3.90.25.10">
    <property type="entry name" value="UDP-galactose 4-epimerase, domain 1"/>
    <property type="match status" value="1"/>
</dbReference>
<protein>
    <submittedName>
        <fullName evidence="3">NAD-dependent epimerase/dehydratase family protein</fullName>
    </submittedName>
</protein>
<dbReference type="Pfam" id="PF01370">
    <property type="entry name" value="Epimerase"/>
    <property type="match status" value="1"/>
</dbReference>
<dbReference type="EMBL" id="CP062796">
    <property type="protein sequence ID" value="QUL99337.1"/>
    <property type="molecule type" value="Genomic_DNA"/>
</dbReference>
<evidence type="ECO:0000259" key="2">
    <source>
        <dbReference type="Pfam" id="PF01370"/>
    </source>
</evidence>
<dbReference type="SUPFAM" id="SSF51735">
    <property type="entry name" value="NAD(P)-binding Rossmann-fold domains"/>
    <property type="match status" value="1"/>
</dbReference>
<organism evidence="3">
    <name type="scientific">Candidatus Fermentithermobacillus carboniphilus</name>
    <dbReference type="NCBI Taxonomy" id="3085328"/>
    <lineage>
        <taxon>Bacteria</taxon>
        <taxon>Bacillati</taxon>
        <taxon>Bacillota</taxon>
        <taxon>Candidatus Fermentithermobacillia</taxon>
        <taxon>Candidatus Fermentithermobacillales</taxon>
        <taxon>Candidatus Fermentithermobacillaceae</taxon>
        <taxon>Candidatus Fermentithermobacillus</taxon>
    </lineage>
</organism>
<dbReference type="KEGG" id="fcz:IMF26_04595"/>
<dbReference type="PANTHER" id="PTHR43000">
    <property type="entry name" value="DTDP-D-GLUCOSE 4,6-DEHYDRATASE-RELATED"/>
    <property type="match status" value="1"/>
</dbReference>
<reference evidence="3" key="2">
    <citation type="journal article" date="2023" name="Biology">
        <title>Prokaryotic Life Associated with Coal-Fire Gas Vents Revealed by Metagenomics.</title>
        <authorList>
            <person name="Kadnikov V.V."/>
            <person name="Mardanov A.V."/>
            <person name="Beletsky A.V."/>
            <person name="Karnachuk O.V."/>
            <person name="Ravin N.V."/>
        </authorList>
    </citation>
    <scope>NUCLEOTIDE SEQUENCE</scope>
    <source>
        <strain evidence="3">Bu02</strain>
    </source>
</reference>
<accession>A0AAT9LGG9</accession>
<dbReference type="InterPro" id="IPR001509">
    <property type="entry name" value="Epimerase_deHydtase"/>
</dbReference>
<name>A0AAT9LGG9_9FIRM</name>